<evidence type="ECO:0000313" key="2">
    <source>
        <dbReference type="Proteomes" id="UP001333110"/>
    </source>
</evidence>
<dbReference type="EMBL" id="JAUNZN010000001">
    <property type="protein sequence ID" value="KAK4829963.1"/>
    <property type="molecule type" value="Genomic_DNA"/>
</dbReference>
<organism evidence="1 2">
    <name type="scientific">Mycteria americana</name>
    <name type="common">Wood stork</name>
    <dbReference type="NCBI Taxonomy" id="33587"/>
    <lineage>
        <taxon>Eukaryota</taxon>
        <taxon>Metazoa</taxon>
        <taxon>Chordata</taxon>
        <taxon>Craniata</taxon>
        <taxon>Vertebrata</taxon>
        <taxon>Euteleostomi</taxon>
        <taxon>Archelosauria</taxon>
        <taxon>Archosauria</taxon>
        <taxon>Dinosauria</taxon>
        <taxon>Saurischia</taxon>
        <taxon>Theropoda</taxon>
        <taxon>Coelurosauria</taxon>
        <taxon>Aves</taxon>
        <taxon>Neognathae</taxon>
        <taxon>Neoaves</taxon>
        <taxon>Aequornithes</taxon>
        <taxon>Ciconiiformes</taxon>
        <taxon>Ciconiidae</taxon>
        <taxon>Mycteria</taxon>
    </lineage>
</organism>
<keyword evidence="2" id="KW-1185">Reference proteome</keyword>
<gene>
    <name evidence="1" type="ORF">QYF61_008094</name>
</gene>
<dbReference type="AlphaFoldDB" id="A0AAN7NM67"/>
<accession>A0AAN7NM67</accession>
<evidence type="ECO:0000313" key="1">
    <source>
        <dbReference type="EMBL" id="KAK4829963.1"/>
    </source>
</evidence>
<comment type="caution">
    <text evidence="1">The sequence shown here is derived from an EMBL/GenBank/DDBJ whole genome shotgun (WGS) entry which is preliminary data.</text>
</comment>
<evidence type="ECO:0008006" key="3">
    <source>
        <dbReference type="Google" id="ProtNLM"/>
    </source>
</evidence>
<protein>
    <recommendedName>
        <fullName evidence="3">Rna-directed dna polymerase from mobile element jockey-like</fullName>
    </recommendedName>
</protein>
<dbReference type="Proteomes" id="UP001333110">
    <property type="component" value="Unassembled WGS sequence"/>
</dbReference>
<sequence>MPRERRHRSSENSLPAFGINRYDLDRLENWAKRNLMKFSKGKCKVLHLGRNNPGHWDKLGAGQLENSSAEKDLGVLVDSKLTMGH</sequence>
<dbReference type="PRINTS" id="PR01345">
    <property type="entry name" value="CERVTRCPTASE"/>
</dbReference>
<name>A0AAN7NM67_MYCAM</name>
<reference evidence="1 2" key="1">
    <citation type="journal article" date="2023" name="J. Hered.">
        <title>Chromosome-level genome of the wood stork (Mycteria americana) provides insight into avian chromosome evolution.</title>
        <authorList>
            <person name="Flamio R. Jr."/>
            <person name="Ramstad K.M."/>
        </authorList>
    </citation>
    <scope>NUCLEOTIDE SEQUENCE [LARGE SCALE GENOMIC DNA]</scope>
    <source>
        <strain evidence="1">JAX WOST 10</strain>
    </source>
</reference>
<dbReference type="PANTHER" id="PTHR33332">
    <property type="entry name" value="REVERSE TRANSCRIPTASE DOMAIN-CONTAINING PROTEIN"/>
    <property type="match status" value="1"/>
</dbReference>
<proteinExistence type="predicted"/>